<comment type="similarity">
    <text evidence="2">Belongs to the major facilitator superfamily. TCR/Tet family.</text>
</comment>
<dbReference type="PRINTS" id="PR01036">
    <property type="entry name" value="TCRTETB"/>
</dbReference>
<evidence type="ECO:0000256" key="4">
    <source>
        <dbReference type="ARBA" id="ARBA00022989"/>
    </source>
</evidence>
<keyword evidence="3 6" id="KW-0812">Transmembrane</keyword>
<name>A0A0F8XRG8_9EURO</name>
<feature type="transmembrane region" description="Helical" evidence="6">
    <location>
        <begin position="104"/>
        <end position="124"/>
    </location>
</feature>
<evidence type="ECO:0000256" key="6">
    <source>
        <dbReference type="SAM" id="Phobius"/>
    </source>
</evidence>
<evidence type="ECO:0000256" key="3">
    <source>
        <dbReference type="ARBA" id="ARBA00022692"/>
    </source>
</evidence>
<comment type="caution">
    <text evidence="8">The sequence shown here is derived from an EMBL/GenBank/DDBJ whole genome shotgun (WGS) entry which is preliminary data.</text>
</comment>
<feature type="transmembrane region" description="Helical" evidence="6">
    <location>
        <begin position="161"/>
        <end position="181"/>
    </location>
</feature>
<keyword evidence="4 6" id="KW-1133">Transmembrane helix</keyword>
<keyword evidence="9" id="KW-1185">Reference proteome</keyword>
<reference evidence="8 9" key="1">
    <citation type="submission" date="2015-02" db="EMBL/GenBank/DDBJ databases">
        <title>Draft Genome Sequences of Two Closely-Related Aflatoxigenic Aspergillus Species Obtained from the Cote d'Ivoire.</title>
        <authorList>
            <person name="Moore G.G."/>
            <person name="Beltz S.B."/>
            <person name="Mack B.M."/>
        </authorList>
    </citation>
    <scope>NUCLEOTIDE SEQUENCE [LARGE SCALE GENOMIC DNA]</scope>
    <source>
        <strain evidence="8 9">SRRC1432</strain>
    </source>
</reference>
<dbReference type="GO" id="GO:0005886">
    <property type="term" value="C:plasma membrane"/>
    <property type="evidence" value="ECO:0007669"/>
    <property type="project" value="TreeGrafter"/>
</dbReference>
<dbReference type="SUPFAM" id="SSF103473">
    <property type="entry name" value="MFS general substrate transporter"/>
    <property type="match status" value="1"/>
</dbReference>
<feature type="transmembrane region" description="Helical" evidence="6">
    <location>
        <begin position="136"/>
        <end position="155"/>
    </location>
</feature>
<feature type="transmembrane region" description="Helical" evidence="6">
    <location>
        <begin position="331"/>
        <end position="355"/>
    </location>
</feature>
<dbReference type="AlphaFoldDB" id="A0A0F8XRG8"/>
<feature type="transmembrane region" description="Helical" evidence="6">
    <location>
        <begin position="458"/>
        <end position="481"/>
    </location>
</feature>
<dbReference type="Gene3D" id="1.20.1250.20">
    <property type="entry name" value="MFS general substrate transporter like domains"/>
    <property type="match status" value="1"/>
</dbReference>
<feature type="transmembrane region" description="Helical" evidence="6">
    <location>
        <begin position="66"/>
        <end position="84"/>
    </location>
</feature>
<feature type="transmembrane region" description="Helical" evidence="6">
    <location>
        <begin position="367"/>
        <end position="387"/>
    </location>
</feature>
<feature type="transmembrane region" description="Helical" evidence="6">
    <location>
        <begin position="224"/>
        <end position="244"/>
    </location>
</feature>
<feature type="domain" description="Major facilitator superfamily (MFS) profile" evidence="7">
    <location>
        <begin position="71"/>
        <end position="563"/>
    </location>
</feature>
<feature type="transmembrane region" description="Helical" evidence="6">
    <location>
        <begin position="394"/>
        <end position="413"/>
    </location>
</feature>
<dbReference type="InterPro" id="IPR020846">
    <property type="entry name" value="MFS_dom"/>
</dbReference>
<dbReference type="PANTHER" id="PTHR23501">
    <property type="entry name" value="MAJOR FACILITATOR SUPERFAMILY"/>
    <property type="match status" value="1"/>
</dbReference>
<dbReference type="PANTHER" id="PTHR23501:SF158">
    <property type="entry name" value="TRANSPORTER, PUTATIVE (AFU_ORTHOLOGUE AFUA_5G14490)-RELATED"/>
    <property type="match status" value="1"/>
</dbReference>
<evidence type="ECO:0000256" key="1">
    <source>
        <dbReference type="ARBA" id="ARBA00004141"/>
    </source>
</evidence>
<evidence type="ECO:0000313" key="8">
    <source>
        <dbReference type="EMBL" id="KKK26102.1"/>
    </source>
</evidence>
<evidence type="ECO:0000256" key="2">
    <source>
        <dbReference type="ARBA" id="ARBA00007520"/>
    </source>
</evidence>
<feature type="transmembrane region" description="Helical" evidence="6">
    <location>
        <begin position="425"/>
        <end position="446"/>
    </location>
</feature>
<proteinExistence type="inferred from homology"/>
<dbReference type="VEuPathDB" id="FungiDB:P175DRAFT_0457194"/>
<feature type="transmembrane region" description="Helical" evidence="6">
    <location>
        <begin position="193"/>
        <end position="212"/>
    </location>
</feature>
<dbReference type="InterPro" id="IPR011701">
    <property type="entry name" value="MFS"/>
</dbReference>
<sequence>MVVPHVGSVHDHSIELASVIDSSIIASSDAIRTRCPEQICNEASKIHQDTGLPEEPSNPEPVRGKIQVFAIMVALCLSLLIAALDQTIVSTSLPTITSRLHSASGYTWIGAAYLLASAAAAPIWAKISDIWGRKPVLLVAVLWFFLSSIVCAAAVDMEMLIAGRALQGVAGGGLLQLVMIVVSDLFSVRHRSLYMGILEFMWTIAGGLGPILGGVFSEFVSWRWNFWINLPVCGIAFILLFMYLDVHNPGTKVTDGLKAIDWLGSLSILGFTLMVLLGLNFGGETFAWNSSQVGCLLVFGSLFLGVFFYGEKYVAKYPLMPLWIFQNRSNVAVSLVTLFHGAVSIACEYWLPLYFQSAKQASPMQSGFLLLPLVIAEGFFSGISAWLVHSTGKFVELIWIGTSLLTLGTGLFIRLGPASSLVELIFFQILAGAGSAILFASPLIALQSRVTQKDTASATAMLGFIRTMAMSVSIVVGGVVFENSMAKERGVLEQAGLVDEIAQQLTGASAAASTEIIKSIGDPSKVRIVADAFSSGLRNLWIMYTCMAGIAVVASAFIVSQPLSEEHTETKTGLKHE</sequence>
<dbReference type="Gene3D" id="1.20.1720.10">
    <property type="entry name" value="Multidrug resistance protein D"/>
    <property type="match status" value="1"/>
</dbReference>
<feature type="transmembrane region" description="Helical" evidence="6">
    <location>
        <begin position="256"/>
        <end position="279"/>
    </location>
</feature>
<feature type="transmembrane region" description="Helical" evidence="6">
    <location>
        <begin position="541"/>
        <end position="559"/>
    </location>
</feature>
<dbReference type="CDD" id="cd17502">
    <property type="entry name" value="MFS_Azr1_MDR_like"/>
    <property type="match status" value="1"/>
</dbReference>
<dbReference type="Proteomes" id="UP000034947">
    <property type="component" value="Unassembled WGS sequence"/>
</dbReference>
<evidence type="ECO:0000256" key="5">
    <source>
        <dbReference type="ARBA" id="ARBA00023136"/>
    </source>
</evidence>
<dbReference type="Pfam" id="PF07690">
    <property type="entry name" value="MFS_1"/>
    <property type="match status" value="1"/>
</dbReference>
<protein>
    <submittedName>
        <fullName evidence="8">Efflux pump antibiotic resistance protein</fullName>
    </submittedName>
</protein>
<gene>
    <name evidence="8" type="ORF">AOCH_003449</name>
</gene>
<evidence type="ECO:0000313" key="9">
    <source>
        <dbReference type="Proteomes" id="UP000034947"/>
    </source>
</evidence>
<dbReference type="OrthoDB" id="10021397at2759"/>
<dbReference type="GO" id="GO:0022857">
    <property type="term" value="F:transmembrane transporter activity"/>
    <property type="evidence" value="ECO:0007669"/>
    <property type="project" value="InterPro"/>
</dbReference>
<dbReference type="InterPro" id="IPR036259">
    <property type="entry name" value="MFS_trans_sf"/>
</dbReference>
<dbReference type="EMBL" id="JYKN01000015">
    <property type="protein sequence ID" value="KKK26102.1"/>
    <property type="molecule type" value="Genomic_DNA"/>
</dbReference>
<dbReference type="FunFam" id="1.20.1720.10:FF:000014">
    <property type="entry name" value="MFS drug transporter, putative"/>
    <property type="match status" value="1"/>
</dbReference>
<comment type="subcellular location">
    <subcellularLocation>
        <location evidence="1">Membrane</location>
        <topology evidence="1">Multi-pass membrane protein</topology>
    </subcellularLocation>
</comment>
<evidence type="ECO:0000259" key="7">
    <source>
        <dbReference type="PROSITE" id="PS50850"/>
    </source>
</evidence>
<dbReference type="PROSITE" id="PS50850">
    <property type="entry name" value="MFS"/>
    <property type="match status" value="1"/>
</dbReference>
<organism evidence="8 9">
    <name type="scientific">Aspergillus ochraceoroseus</name>
    <dbReference type="NCBI Taxonomy" id="138278"/>
    <lineage>
        <taxon>Eukaryota</taxon>
        <taxon>Fungi</taxon>
        <taxon>Dikarya</taxon>
        <taxon>Ascomycota</taxon>
        <taxon>Pezizomycotina</taxon>
        <taxon>Eurotiomycetes</taxon>
        <taxon>Eurotiomycetidae</taxon>
        <taxon>Eurotiales</taxon>
        <taxon>Aspergillaceae</taxon>
        <taxon>Aspergillus</taxon>
        <taxon>Aspergillus subgen. Nidulantes</taxon>
    </lineage>
</organism>
<accession>A0A0F8XRG8</accession>
<feature type="transmembrane region" description="Helical" evidence="6">
    <location>
        <begin position="291"/>
        <end position="310"/>
    </location>
</feature>
<keyword evidence="5 6" id="KW-0472">Membrane</keyword>